<dbReference type="Proteomes" id="UP000248291">
    <property type="component" value="Unassembled WGS sequence"/>
</dbReference>
<dbReference type="EMBL" id="BGKA01000057">
    <property type="protein sequence ID" value="GBH15551.1"/>
    <property type="molecule type" value="Genomic_DNA"/>
</dbReference>
<accession>A0AAN4Q1V6</accession>
<feature type="region of interest" description="Disordered" evidence="1">
    <location>
        <begin position="1"/>
        <end position="25"/>
    </location>
</feature>
<evidence type="ECO:0000313" key="3">
    <source>
        <dbReference type="Proteomes" id="UP000248291"/>
    </source>
</evidence>
<feature type="compositionally biased region" description="Polar residues" evidence="1">
    <location>
        <begin position="1"/>
        <end position="13"/>
    </location>
</feature>
<gene>
    <name evidence="2" type="ORF">KPSA3_01479</name>
</gene>
<evidence type="ECO:0000313" key="2">
    <source>
        <dbReference type="EMBL" id="GBH15551.1"/>
    </source>
</evidence>
<protein>
    <submittedName>
        <fullName evidence="2">Predicted TIM-barrel enzyme</fullName>
    </submittedName>
</protein>
<name>A0AAN4Q1V6_PSESF</name>
<proteinExistence type="predicted"/>
<evidence type="ECO:0000256" key="1">
    <source>
        <dbReference type="SAM" id="MobiDB-lite"/>
    </source>
</evidence>
<sequence>MISSLWRGRTSSTRCPRNRNPSQSRPRVLATPLISGVKVSVIRVTLRIWLMRAVSAGDISIMWRLCDGFVKGRWEGG</sequence>
<feature type="compositionally biased region" description="Low complexity" evidence="1">
    <location>
        <begin position="14"/>
        <end position="25"/>
    </location>
</feature>
<comment type="caution">
    <text evidence="2">The sequence shown here is derived from an EMBL/GenBank/DDBJ whole genome shotgun (WGS) entry which is preliminary data.</text>
</comment>
<dbReference type="AlphaFoldDB" id="A0AAN4Q1V6"/>
<organism evidence="2 3">
    <name type="scientific">Pseudomonas syringae pv. actinidiae</name>
    <dbReference type="NCBI Taxonomy" id="103796"/>
    <lineage>
        <taxon>Bacteria</taxon>
        <taxon>Pseudomonadati</taxon>
        <taxon>Pseudomonadota</taxon>
        <taxon>Gammaproteobacteria</taxon>
        <taxon>Pseudomonadales</taxon>
        <taxon>Pseudomonadaceae</taxon>
        <taxon>Pseudomonas</taxon>
        <taxon>Pseudomonas syringae</taxon>
    </lineage>
</organism>
<reference evidence="2 3" key="1">
    <citation type="submission" date="2018-04" db="EMBL/GenBank/DDBJ databases">
        <title>Draft genome sequence of Pseudomonas syringae pv. actinidiae biovar 3 strains isolated from kiwifruit in Kagawa prefecture.</title>
        <authorList>
            <person name="Tabuchi M."/>
            <person name="Saito M."/>
            <person name="Fujiwara S."/>
            <person name="Sasa N."/>
            <person name="Akimitsu K."/>
            <person name="Gomi K."/>
            <person name="Konishi-Sugita S."/>
            <person name="Hamano K."/>
            <person name="Kataoka I."/>
        </authorList>
    </citation>
    <scope>NUCLEOTIDE SEQUENCE [LARGE SCALE GENOMIC DNA]</scope>
    <source>
        <strain evidence="2 3">MAFF212211</strain>
    </source>
</reference>